<dbReference type="AlphaFoldDB" id="A0A978VS61"/>
<comment type="subcellular location">
    <subcellularLocation>
        <location evidence="1">Nucleus</location>
    </subcellularLocation>
</comment>
<dbReference type="PANTHER" id="PTHR31920:SF51">
    <property type="entry name" value="BINDING PROTEIN, PUTATIVE-RELATED"/>
    <property type="match status" value="1"/>
</dbReference>
<dbReference type="OrthoDB" id="1180786at2759"/>
<evidence type="ECO:0000256" key="5">
    <source>
        <dbReference type="ARBA" id="ARBA00023242"/>
    </source>
</evidence>
<feature type="region of interest" description="Disordered" evidence="6">
    <location>
        <begin position="1"/>
        <end position="22"/>
    </location>
</feature>
<sequence>MAAKPWDRRENVAGSGYTKQRSGPPSHFFKIIYPSILADQKLEIPSKFVKKFGDELSEVATVTVSNGRTWQLGLKKAERAILFVDGWQEFVEYHSIDSGYFLLFGYQGFSKFNVCIFDKTATEIDYPCHGRSSNKQYSENVEQVVADDDHDEISEQYTDQQDGGRKRKKLDKRVTSLKCKAAKRSKNCELEGQAEQVGLGDANRTTRGKVKIENGTHCSHDLSANDEDEEELMIISKSFYRCRRKPVMSKETERAFHAARTCKHTHPCFLVLLRKRNVACSFVDVPGEFVMKYMRSCSEFINIQSINGKQWQMKCRFRNGRSLVKRISGGWSAFKNEFNLKEGDICVFELIKQKGTLLRASIYHAADYADPVKKRLKK</sequence>
<dbReference type="SMART" id="SM01019">
    <property type="entry name" value="B3"/>
    <property type="match status" value="2"/>
</dbReference>
<dbReference type="InterPro" id="IPR050655">
    <property type="entry name" value="Plant_B3_domain"/>
</dbReference>
<dbReference type="PROSITE" id="PS50863">
    <property type="entry name" value="B3"/>
    <property type="match status" value="2"/>
</dbReference>
<evidence type="ECO:0000313" key="8">
    <source>
        <dbReference type="EMBL" id="KAH7538386.1"/>
    </source>
</evidence>
<keyword evidence="4" id="KW-0804">Transcription</keyword>
<keyword evidence="2" id="KW-0805">Transcription regulation</keyword>
<evidence type="ECO:0000256" key="1">
    <source>
        <dbReference type="ARBA" id="ARBA00004123"/>
    </source>
</evidence>
<evidence type="ECO:0000259" key="7">
    <source>
        <dbReference type="PROSITE" id="PS50863"/>
    </source>
</evidence>
<feature type="domain" description="TF-B3" evidence="7">
    <location>
        <begin position="27"/>
        <end position="120"/>
    </location>
</feature>
<protein>
    <recommendedName>
        <fullName evidence="7">TF-B3 domain-containing protein</fullName>
    </recommendedName>
</protein>
<dbReference type="PANTHER" id="PTHR31920">
    <property type="entry name" value="B3 DOMAIN-CONTAINING"/>
    <property type="match status" value="1"/>
</dbReference>
<accession>A0A978VS61</accession>
<evidence type="ECO:0000256" key="4">
    <source>
        <dbReference type="ARBA" id="ARBA00023163"/>
    </source>
</evidence>
<dbReference type="Gene3D" id="2.40.330.10">
    <property type="entry name" value="DNA-binding pseudobarrel domain"/>
    <property type="match status" value="2"/>
</dbReference>
<evidence type="ECO:0000256" key="3">
    <source>
        <dbReference type="ARBA" id="ARBA00023125"/>
    </source>
</evidence>
<evidence type="ECO:0000313" key="9">
    <source>
        <dbReference type="Proteomes" id="UP000813462"/>
    </source>
</evidence>
<gene>
    <name evidence="8" type="ORF">FEM48_Zijuj03G0194000</name>
</gene>
<feature type="region of interest" description="Disordered" evidence="6">
    <location>
        <begin position="149"/>
        <end position="169"/>
    </location>
</feature>
<evidence type="ECO:0000256" key="2">
    <source>
        <dbReference type="ARBA" id="ARBA00023015"/>
    </source>
</evidence>
<feature type="compositionally biased region" description="Basic and acidic residues" evidence="6">
    <location>
        <begin position="1"/>
        <end position="11"/>
    </location>
</feature>
<dbReference type="Proteomes" id="UP000813462">
    <property type="component" value="Unassembled WGS sequence"/>
</dbReference>
<dbReference type="SUPFAM" id="SSF101936">
    <property type="entry name" value="DNA-binding pseudobarrel domain"/>
    <property type="match status" value="2"/>
</dbReference>
<feature type="domain" description="TF-B3" evidence="7">
    <location>
        <begin position="268"/>
        <end position="366"/>
    </location>
</feature>
<comment type="caution">
    <text evidence="8">The sequence shown here is derived from an EMBL/GenBank/DDBJ whole genome shotgun (WGS) entry which is preliminary data.</text>
</comment>
<dbReference type="InterPro" id="IPR015300">
    <property type="entry name" value="DNA-bd_pseudobarrel_sf"/>
</dbReference>
<dbReference type="GO" id="GO:0003677">
    <property type="term" value="F:DNA binding"/>
    <property type="evidence" value="ECO:0007669"/>
    <property type="project" value="UniProtKB-KW"/>
</dbReference>
<keyword evidence="5" id="KW-0539">Nucleus</keyword>
<dbReference type="CDD" id="cd10017">
    <property type="entry name" value="B3_DNA"/>
    <property type="match status" value="2"/>
</dbReference>
<reference evidence="8" key="1">
    <citation type="journal article" date="2021" name="Front. Plant Sci.">
        <title>Chromosome-Scale Genome Assembly for Chinese Sour Jujube and Insights Into Its Genome Evolution and Domestication Signature.</title>
        <authorList>
            <person name="Shen L.-Y."/>
            <person name="Luo H."/>
            <person name="Wang X.-L."/>
            <person name="Wang X.-M."/>
            <person name="Qiu X.-J."/>
            <person name="Liu H."/>
            <person name="Zhou S.-S."/>
            <person name="Jia K.-H."/>
            <person name="Nie S."/>
            <person name="Bao Y.-T."/>
            <person name="Zhang R.-G."/>
            <person name="Yun Q.-Z."/>
            <person name="Chai Y.-H."/>
            <person name="Lu J.-Y."/>
            <person name="Li Y."/>
            <person name="Zhao S.-W."/>
            <person name="Mao J.-F."/>
            <person name="Jia S.-G."/>
            <person name="Mao Y.-M."/>
        </authorList>
    </citation>
    <scope>NUCLEOTIDE SEQUENCE</scope>
    <source>
        <strain evidence="8">AT0</strain>
        <tissue evidence="8">Leaf</tissue>
    </source>
</reference>
<dbReference type="Pfam" id="PF02362">
    <property type="entry name" value="B3"/>
    <property type="match status" value="2"/>
</dbReference>
<name>A0A978VS61_ZIZJJ</name>
<dbReference type="GO" id="GO:0005634">
    <property type="term" value="C:nucleus"/>
    <property type="evidence" value="ECO:0007669"/>
    <property type="project" value="UniProtKB-SubCell"/>
</dbReference>
<keyword evidence="3" id="KW-0238">DNA-binding</keyword>
<dbReference type="InterPro" id="IPR003340">
    <property type="entry name" value="B3_DNA-bd"/>
</dbReference>
<dbReference type="EMBL" id="JAEACU010000003">
    <property type="protein sequence ID" value="KAH7538386.1"/>
    <property type="molecule type" value="Genomic_DNA"/>
</dbReference>
<evidence type="ECO:0000256" key="6">
    <source>
        <dbReference type="SAM" id="MobiDB-lite"/>
    </source>
</evidence>
<proteinExistence type="predicted"/>
<organism evidence="8 9">
    <name type="scientific">Ziziphus jujuba var. spinosa</name>
    <dbReference type="NCBI Taxonomy" id="714518"/>
    <lineage>
        <taxon>Eukaryota</taxon>
        <taxon>Viridiplantae</taxon>
        <taxon>Streptophyta</taxon>
        <taxon>Embryophyta</taxon>
        <taxon>Tracheophyta</taxon>
        <taxon>Spermatophyta</taxon>
        <taxon>Magnoliopsida</taxon>
        <taxon>eudicotyledons</taxon>
        <taxon>Gunneridae</taxon>
        <taxon>Pentapetalae</taxon>
        <taxon>rosids</taxon>
        <taxon>fabids</taxon>
        <taxon>Rosales</taxon>
        <taxon>Rhamnaceae</taxon>
        <taxon>Paliureae</taxon>
        <taxon>Ziziphus</taxon>
    </lineage>
</organism>